<name>A0ABD1M1Y1_9FABA</name>
<dbReference type="PANTHER" id="PTHR27003">
    <property type="entry name" value="OS07G0166700 PROTEIN"/>
    <property type="match status" value="1"/>
</dbReference>
<dbReference type="InterPro" id="IPR001245">
    <property type="entry name" value="Ser-Thr/Tyr_kinase_cat_dom"/>
</dbReference>
<sequence length="343" mass="39714">MFLRCFGHTNSFDSGRGYPTVIEELCRPISLSDLKKATDNFHPDRIIHRGYRKTVYKGYLPQNDSSDYAVAVKLTEVEKWEEFKTEIEMLCQLRHPNIISLVGFCDHKEYKIIVQEHMSNGCLLRHLQGGELSWKKRLEICIGAARGLHYLHAGAKRTIIHRHIRSSNIVLDENMHPKLTNFGPSVLGARFMSKPKPVQVEYVRGPKGYAAPEYLRDVTVTDKCDVFSFGMVLLEIVWEKKNFCLAKERQYMEKFIEENIDRNIKGKIAPKCWQVFMDITERCIQFEPDKRPAMGEVEVELEYALWLQEQADISNTDGDYILLKPLLTKTQREDIMKAIVLAA</sequence>
<dbReference type="InterPro" id="IPR011009">
    <property type="entry name" value="Kinase-like_dom_sf"/>
</dbReference>
<protein>
    <recommendedName>
        <fullName evidence="1">Protein kinase domain-containing protein</fullName>
    </recommendedName>
</protein>
<dbReference type="SUPFAM" id="SSF56112">
    <property type="entry name" value="Protein kinase-like (PK-like)"/>
    <property type="match status" value="1"/>
</dbReference>
<comment type="caution">
    <text evidence="2">The sequence shown here is derived from an EMBL/GenBank/DDBJ whole genome shotgun (WGS) entry which is preliminary data.</text>
</comment>
<dbReference type="PROSITE" id="PS50011">
    <property type="entry name" value="PROTEIN_KINASE_DOM"/>
    <property type="match status" value="1"/>
</dbReference>
<organism evidence="2 3">
    <name type="scientific">Flemingia macrophylla</name>
    <dbReference type="NCBI Taxonomy" id="520843"/>
    <lineage>
        <taxon>Eukaryota</taxon>
        <taxon>Viridiplantae</taxon>
        <taxon>Streptophyta</taxon>
        <taxon>Embryophyta</taxon>
        <taxon>Tracheophyta</taxon>
        <taxon>Spermatophyta</taxon>
        <taxon>Magnoliopsida</taxon>
        <taxon>eudicotyledons</taxon>
        <taxon>Gunneridae</taxon>
        <taxon>Pentapetalae</taxon>
        <taxon>rosids</taxon>
        <taxon>fabids</taxon>
        <taxon>Fabales</taxon>
        <taxon>Fabaceae</taxon>
        <taxon>Papilionoideae</taxon>
        <taxon>50 kb inversion clade</taxon>
        <taxon>NPAAA clade</taxon>
        <taxon>indigoferoid/millettioid clade</taxon>
        <taxon>Phaseoleae</taxon>
        <taxon>Flemingia</taxon>
    </lineage>
</organism>
<dbReference type="InterPro" id="IPR045272">
    <property type="entry name" value="ANXUR1/2-like"/>
</dbReference>
<keyword evidence="3" id="KW-1185">Reference proteome</keyword>
<evidence type="ECO:0000313" key="2">
    <source>
        <dbReference type="EMBL" id="KAL2329797.1"/>
    </source>
</evidence>
<dbReference type="Gene3D" id="3.30.200.20">
    <property type="entry name" value="Phosphorylase Kinase, domain 1"/>
    <property type="match status" value="1"/>
</dbReference>
<feature type="domain" description="Protein kinase" evidence="1">
    <location>
        <begin position="41"/>
        <end position="307"/>
    </location>
</feature>
<dbReference type="AlphaFoldDB" id="A0ABD1M1Y1"/>
<dbReference type="Gene3D" id="1.10.510.10">
    <property type="entry name" value="Transferase(Phosphotransferase) domain 1"/>
    <property type="match status" value="1"/>
</dbReference>
<dbReference type="FunFam" id="1.10.510.10:FF:000920">
    <property type="entry name" value="Receptor-like protein kinase ANXUR2"/>
    <property type="match status" value="1"/>
</dbReference>
<dbReference type="EMBL" id="JBGMDY010000006">
    <property type="protein sequence ID" value="KAL2329797.1"/>
    <property type="molecule type" value="Genomic_DNA"/>
</dbReference>
<proteinExistence type="predicted"/>
<dbReference type="InterPro" id="IPR000719">
    <property type="entry name" value="Prot_kinase_dom"/>
</dbReference>
<dbReference type="Proteomes" id="UP001603857">
    <property type="component" value="Unassembled WGS sequence"/>
</dbReference>
<reference evidence="2 3" key="1">
    <citation type="submission" date="2024-08" db="EMBL/GenBank/DDBJ databases">
        <title>Insights into the chromosomal genome structure of Flemingia macrophylla.</title>
        <authorList>
            <person name="Ding Y."/>
            <person name="Zhao Y."/>
            <person name="Bi W."/>
            <person name="Wu M."/>
            <person name="Zhao G."/>
            <person name="Gong Y."/>
            <person name="Li W."/>
            <person name="Zhang P."/>
        </authorList>
    </citation>
    <scope>NUCLEOTIDE SEQUENCE [LARGE SCALE GENOMIC DNA]</scope>
    <source>
        <strain evidence="2">DYQJB</strain>
        <tissue evidence="2">Leaf</tissue>
    </source>
</reference>
<dbReference type="Pfam" id="PF07714">
    <property type="entry name" value="PK_Tyr_Ser-Thr"/>
    <property type="match status" value="1"/>
</dbReference>
<accession>A0ABD1M1Y1</accession>
<gene>
    <name evidence="2" type="ORF">Fmac_017378</name>
</gene>
<evidence type="ECO:0000313" key="3">
    <source>
        <dbReference type="Proteomes" id="UP001603857"/>
    </source>
</evidence>
<evidence type="ECO:0000259" key="1">
    <source>
        <dbReference type="PROSITE" id="PS50011"/>
    </source>
</evidence>
<dbReference type="PANTHER" id="PTHR27003:SF303">
    <property type="entry name" value="TYROSINE KINASE FAMILY PROTEIN"/>
    <property type="match status" value="1"/>
</dbReference>